<proteinExistence type="predicted"/>
<comment type="caution">
    <text evidence="2">The sequence shown here is derived from an EMBL/GenBank/DDBJ whole genome shotgun (WGS) entry which is preliminary data.</text>
</comment>
<name>A0A179HAF5_PURLI</name>
<evidence type="ECO:0000313" key="2">
    <source>
        <dbReference type="EMBL" id="OAQ87265.1"/>
    </source>
</evidence>
<feature type="region of interest" description="Disordered" evidence="1">
    <location>
        <begin position="27"/>
        <end position="61"/>
    </location>
</feature>
<gene>
    <name evidence="2" type="ORF">VFPBJ_01305</name>
    <name evidence="3" type="ORF">VFPFJ_01326</name>
</gene>
<feature type="region of interest" description="Disordered" evidence="1">
    <location>
        <begin position="127"/>
        <end position="154"/>
    </location>
</feature>
<dbReference type="EMBL" id="LSBH01000001">
    <property type="protein sequence ID" value="OAQ87265.1"/>
    <property type="molecule type" value="Genomic_DNA"/>
</dbReference>
<dbReference type="AlphaFoldDB" id="A0A179HAF5"/>
<sequence length="154" mass="17053">MTRSGRPTPCRGTWGCTRESPADVRIRSNTHVHPSRSGALLRQSRPNSANAECPPPFSSTPLRDSRSFVRPFVRFLPALCDPRFAPSPLFSPHVTASQPATAKSRQPCTDAHSNVLDTLCFALCHGSDSRRSPPSPLSRFVRPDAARRQRTRHN</sequence>
<evidence type="ECO:0000313" key="3">
    <source>
        <dbReference type="EMBL" id="OAQ95217.1"/>
    </source>
</evidence>
<dbReference type="EMBL" id="LSBI01000001">
    <property type="protein sequence ID" value="OAQ95217.1"/>
    <property type="molecule type" value="Genomic_DNA"/>
</dbReference>
<accession>A0A179HAF5</accession>
<dbReference type="Proteomes" id="UP000078340">
    <property type="component" value="Unassembled WGS sequence"/>
</dbReference>
<dbReference type="Proteomes" id="UP000078240">
    <property type="component" value="Unassembled WGS sequence"/>
</dbReference>
<protein>
    <submittedName>
        <fullName evidence="2">Uncharacterized protein</fullName>
    </submittedName>
</protein>
<reference evidence="2 4" key="1">
    <citation type="submission" date="2016-01" db="EMBL/GenBank/DDBJ databases">
        <title>Biosynthesis of antibiotic leucinostatins and their inhibition on Phytophthora in bio-control Purpureocillium lilacinum.</title>
        <authorList>
            <person name="Wang G."/>
            <person name="Liu Z."/>
            <person name="Lin R."/>
            <person name="Li E."/>
            <person name="Mao Z."/>
            <person name="Ling J."/>
            <person name="Yin W."/>
            <person name="Xie B."/>
        </authorList>
    </citation>
    <scope>NUCLEOTIDE SEQUENCE [LARGE SCALE GENOMIC DNA]</scope>
    <source>
        <strain evidence="2">PLBJ-1</strain>
        <strain evidence="3">PLFJ-1</strain>
    </source>
</reference>
<evidence type="ECO:0000313" key="4">
    <source>
        <dbReference type="Proteomes" id="UP000078240"/>
    </source>
</evidence>
<organism evidence="2 4">
    <name type="scientific">Purpureocillium lilacinum</name>
    <name type="common">Paecilomyces lilacinus</name>
    <dbReference type="NCBI Taxonomy" id="33203"/>
    <lineage>
        <taxon>Eukaryota</taxon>
        <taxon>Fungi</taxon>
        <taxon>Dikarya</taxon>
        <taxon>Ascomycota</taxon>
        <taxon>Pezizomycotina</taxon>
        <taxon>Sordariomycetes</taxon>
        <taxon>Hypocreomycetidae</taxon>
        <taxon>Hypocreales</taxon>
        <taxon>Ophiocordycipitaceae</taxon>
        <taxon>Purpureocillium</taxon>
    </lineage>
</organism>
<evidence type="ECO:0000256" key="1">
    <source>
        <dbReference type="SAM" id="MobiDB-lite"/>
    </source>
</evidence>